<dbReference type="Proteomes" id="UP000677228">
    <property type="component" value="Unassembled WGS sequence"/>
</dbReference>
<comment type="caution">
    <text evidence="4">The sequence shown here is derived from an EMBL/GenBank/DDBJ whole genome shotgun (WGS) entry which is preliminary data.</text>
</comment>
<evidence type="ECO:0000313" key="5">
    <source>
        <dbReference type="EMBL" id="CAF4354955.1"/>
    </source>
</evidence>
<dbReference type="InterPro" id="IPR044801">
    <property type="entry name" value="Filamin"/>
</dbReference>
<dbReference type="InterPro" id="IPR001715">
    <property type="entry name" value="CH_dom"/>
</dbReference>
<reference evidence="4" key="1">
    <citation type="submission" date="2021-02" db="EMBL/GenBank/DDBJ databases">
        <authorList>
            <person name="Nowell W R."/>
        </authorList>
    </citation>
    <scope>NUCLEOTIDE SEQUENCE</scope>
</reference>
<dbReference type="Proteomes" id="UP000682733">
    <property type="component" value="Unassembled WGS sequence"/>
</dbReference>
<keyword evidence="1" id="KW-0677">Repeat</keyword>
<gene>
    <name evidence="4" type="ORF">OVA965_LOCUS39895</name>
    <name evidence="5" type="ORF">TMI583_LOCUS41274</name>
</gene>
<dbReference type="PROSITE" id="PS00019">
    <property type="entry name" value="ACTININ_1"/>
    <property type="match status" value="1"/>
</dbReference>
<dbReference type="SUPFAM" id="SSF47576">
    <property type="entry name" value="Calponin-homology domain, CH-domain"/>
    <property type="match status" value="1"/>
</dbReference>
<dbReference type="EMBL" id="CAJOBA010064894">
    <property type="protein sequence ID" value="CAF4354955.1"/>
    <property type="molecule type" value="Genomic_DNA"/>
</dbReference>
<dbReference type="Gene3D" id="1.10.418.10">
    <property type="entry name" value="Calponin-like domain"/>
    <property type="match status" value="1"/>
</dbReference>
<proteinExistence type="predicted"/>
<dbReference type="GO" id="GO:0051015">
    <property type="term" value="F:actin filament binding"/>
    <property type="evidence" value="ECO:0007669"/>
    <property type="project" value="InterPro"/>
</dbReference>
<dbReference type="Pfam" id="PF00307">
    <property type="entry name" value="CH"/>
    <property type="match status" value="1"/>
</dbReference>
<organism evidence="4 6">
    <name type="scientific">Didymodactylos carnosus</name>
    <dbReference type="NCBI Taxonomy" id="1234261"/>
    <lineage>
        <taxon>Eukaryota</taxon>
        <taxon>Metazoa</taxon>
        <taxon>Spiralia</taxon>
        <taxon>Gnathifera</taxon>
        <taxon>Rotifera</taxon>
        <taxon>Eurotatoria</taxon>
        <taxon>Bdelloidea</taxon>
        <taxon>Philodinida</taxon>
        <taxon>Philodinidae</taxon>
        <taxon>Didymodactylos</taxon>
    </lineage>
</organism>
<evidence type="ECO:0000256" key="2">
    <source>
        <dbReference type="ARBA" id="ARBA00023203"/>
    </source>
</evidence>
<dbReference type="AlphaFoldDB" id="A0A8S2FVW0"/>
<keyword evidence="2" id="KW-0009">Actin-binding</keyword>
<dbReference type="GO" id="GO:0030036">
    <property type="term" value="P:actin cytoskeleton organization"/>
    <property type="evidence" value="ECO:0007669"/>
    <property type="project" value="InterPro"/>
</dbReference>
<evidence type="ECO:0000259" key="3">
    <source>
        <dbReference type="Pfam" id="PF00307"/>
    </source>
</evidence>
<sequence>MYKTVEEFDEDMERELADHAPWKKIQQNTFTKWINKHLRLVNTQVEDLQTDLADGLKLIALTEVLSCKKLPKHTPVDAKFHADHEDQPHFEKERDLSAKKVFVRCCRIYFEGIGLYIQAEFIRNIPKLSNNWHVNMPFHRARQALSGTAFITKNAQNTRF</sequence>
<accession>A0A8S2FVW0</accession>
<feature type="domain" description="Calponin-homology (CH)" evidence="3">
    <location>
        <begin position="25"/>
        <end position="78"/>
    </location>
</feature>
<evidence type="ECO:0000313" key="6">
    <source>
        <dbReference type="Proteomes" id="UP000677228"/>
    </source>
</evidence>
<dbReference type="InterPro" id="IPR036872">
    <property type="entry name" value="CH_dom_sf"/>
</dbReference>
<dbReference type="EMBL" id="CAJNOK010042235">
    <property type="protein sequence ID" value="CAF1562742.1"/>
    <property type="molecule type" value="Genomic_DNA"/>
</dbReference>
<dbReference type="PANTHER" id="PTHR38537">
    <property type="entry name" value="JITTERBUG, ISOFORM N"/>
    <property type="match status" value="1"/>
</dbReference>
<name>A0A8S2FVW0_9BILA</name>
<evidence type="ECO:0000256" key="1">
    <source>
        <dbReference type="ARBA" id="ARBA00022737"/>
    </source>
</evidence>
<evidence type="ECO:0000313" key="4">
    <source>
        <dbReference type="EMBL" id="CAF1562742.1"/>
    </source>
</evidence>
<dbReference type="InterPro" id="IPR001589">
    <property type="entry name" value="Actinin_actin-bd_CS"/>
</dbReference>
<protein>
    <recommendedName>
        <fullName evidence="3">Calponin-homology (CH) domain-containing protein</fullName>
    </recommendedName>
</protein>
<dbReference type="PANTHER" id="PTHR38537:SF8">
    <property type="entry name" value="FILAMIN-A"/>
    <property type="match status" value="1"/>
</dbReference>